<dbReference type="InterPro" id="IPR050716">
    <property type="entry name" value="MAGUK"/>
</dbReference>
<dbReference type="SMART" id="SM00228">
    <property type="entry name" value="PDZ"/>
    <property type="match status" value="1"/>
</dbReference>
<evidence type="ECO:0000259" key="5">
    <source>
        <dbReference type="PROSITE" id="PS50052"/>
    </source>
</evidence>
<dbReference type="InterPro" id="IPR036028">
    <property type="entry name" value="SH3-like_dom_sf"/>
</dbReference>
<dbReference type="RefSeq" id="XP_012943642.1">
    <property type="nucleotide sequence ID" value="XM_013088188.1"/>
</dbReference>
<dbReference type="Pfam" id="PF00595">
    <property type="entry name" value="PDZ"/>
    <property type="match status" value="1"/>
</dbReference>
<evidence type="ECO:0000259" key="6">
    <source>
        <dbReference type="PROSITE" id="PS50106"/>
    </source>
</evidence>
<comment type="similarity">
    <text evidence="1">Belongs to the MAGUK family.</text>
</comment>
<dbReference type="Pfam" id="PF00625">
    <property type="entry name" value="Guanylate_kin"/>
    <property type="match status" value="1"/>
</dbReference>
<dbReference type="PANTHER" id="PTHR23122">
    <property type="entry name" value="MEMBRANE-ASSOCIATED GUANYLATE KINASE MAGUK"/>
    <property type="match status" value="1"/>
</dbReference>
<dbReference type="Proteomes" id="UP000694888">
    <property type="component" value="Unplaced"/>
</dbReference>
<dbReference type="SMART" id="SM00072">
    <property type="entry name" value="GuKc"/>
    <property type="match status" value="1"/>
</dbReference>
<dbReference type="PROSITE" id="PS50052">
    <property type="entry name" value="GUANYLATE_KINASE_2"/>
    <property type="match status" value="1"/>
</dbReference>
<evidence type="ECO:0000313" key="8">
    <source>
        <dbReference type="Proteomes" id="UP000694888"/>
    </source>
</evidence>
<dbReference type="CDD" id="cd00071">
    <property type="entry name" value="GMPK"/>
    <property type="match status" value="1"/>
</dbReference>
<dbReference type="SUPFAM" id="SSF101288">
    <property type="entry name" value="L27 domain"/>
    <property type="match status" value="1"/>
</dbReference>
<dbReference type="Gene3D" id="2.30.30.40">
    <property type="entry name" value="SH3 Domains"/>
    <property type="match status" value="1"/>
</dbReference>
<dbReference type="GeneID" id="101850753"/>
<dbReference type="CDD" id="cd11862">
    <property type="entry name" value="SH3_MPP"/>
    <property type="match status" value="1"/>
</dbReference>
<dbReference type="Pfam" id="PF00018">
    <property type="entry name" value="SH3_1"/>
    <property type="match status" value="1"/>
</dbReference>
<keyword evidence="8" id="KW-1185">Reference proteome</keyword>
<dbReference type="SMART" id="SM00326">
    <property type="entry name" value="SH3"/>
    <property type="match status" value="1"/>
</dbReference>
<name>A0ABM1A9X4_APLCA</name>
<dbReference type="InterPro" id="IPR001478">
    <property type="entry name" value="PDZ"/>
</dbReference>
<dbReference type="InterPro" id="IPR027417">
    <property type="entry name" value="P-loop_NTPase"/>
</dbReference>
<dbReference type="InterPro" id="IPR008144">
    <property type="entry name" value="Guanylate_kin-like_dom"/>
</dbReference>
<dbReference type="Gene3D" id="2.30.42.10">
    <property type="match status" value="1"/>
</dbReference>
<reference evidence="9" key="1">
    <citation type="submission" date="2025-08" db="UniProtKB">
        <authorList>
            <consortium name="RefSeq"/>
        </authorList>
    </citation>
    <scope>IDENTIFICATION</scope>
</reference>
<dbReference type="InterPro" id="IPR014775">
    <property type="entry name" value="L27_C"/>
</dbReference>
<feature type="domain" description="PDZ" evidence="6">
    <location>
        <begin position="149"/>
        <end position="228"/>
    </location>
</feature>
<dbReference type="PROSITE" id="PS51022">
    <property type="entry name" value="L27"/>
    <property type="match status" value="1"/>
</dbReference>
<feature type="domain" description="Guanylate kinase-like" evidence="5">
    <location>
        <begin position="358"/>
        <end position="552"/>
    </location>
</feature>
<protein>
    <submittedName>
        <fullName evidence="9">MAGUK p55 subfamily member 2</fullName>
    </submittedName>
</protein>
<feature type="domain" description="L27" evidence="7">
    <location>
        <begin position="74"/>
        <end position="125"/>
    </location>
</feature>
<dbReference type="InterPro" id="IPR008145">
    <property type="entry name" value="GK/Ca_channel_bsu"/>
</dbReference>
<gene>
    <name evidence="9" type="primary">LOC101850753</name>
</gene>
<sequence>MPSQRRRDEPPTPVDAVDAMEELREFLADLEDIGASHDELDLLNEVLGDPEYQALAEIHDLLTSKLPSPRDDNASDTLHDTIDIVAAQASTFKKGRELLNILENPHFMSLIYSHDDVARKLYDDVFPEDLDLASPPPPVFEAVGEQHRYVTIRKNGKQPLGITVRLDEMNELVIARILQDSLADKQKLLHVGDIIKEVNGIAVFVPEDMMIVLKEAEESITFKIVPSSSDKLHSKPVFMKACFNYDPMADRLIPCKKAGLPFREGDILDVVDVTDENWWQAKLAEVPDAPVGLIPSRTLQEKRGAYVQPELTKTKTNLLCGLKTKRKKKIGYSSSETTEFDNCDIKVYEMVERSKKHRSSLVLVGASGVGKRSLKERIIREYPDRYGAAIPHTSKPKGAKEQDGRGYYFVDGEKMEADIKRNLFIDHGEFGGYLYGTHQSTIRDVIRSGRICVLDVSPRSLKFLQSPDFKPFVIFIAAPSVEALKVMYNEGKRVNNNARKADSRAELFLEEVFIRTVRDSQEMERQYKGMFDEMIVNDDFETTYRTVVKMMNEQLRQHKWIPVEWNN</sequence>
<dbReference type="PROSITE" id="PS50002">
    <property type="entry name" value="SH3"/>
    <property type="match status" value="1"/>
</dbReference>
<organism evidence="8 9">
    <name type="scientific">Aplysia californica</name>
    <name type="common">California sea hare</name>
    <dbReference type="NCBI Taxonomy" id="6500"/>
    <lineage>
        <taxon>Eukaryota</taxon>
        <taxon>Metazoa</taxon>
        <taxon>Spiralia</taxon>
        <taxon>Lophotrochozoa</taxon>
        <taxon>Mollusca</taxon>
        <taxon>Gastropoda</taxon>
        <taxon>Heterobranchia</taxon>
        <taxon>Euthyneura</taxon>
        <taxon>Tectipleura</taxon>
        <taxon>Aplysiida</taxon>
        <taxon>Aplysioidea</taxon>
        <taxon>Aplysiidae</taxon>
        <taxon>Aplysia</taxon>
    </lineage>
</organism>
<accession>A0ABM1A9X4</accession>
<keyword evidence="2 3" id="KW-0728">SH3 domain</keyword>
<feature type="domain" description="SH3" evidence="4">
    <location>
        <begin position="234"/>
        <end position="304"/>
    </location>
</feature>
<dbReference type="SUPFAM" id="SSF50156">
    <property type="entry name" value="PDZ domain-like"/>
    <property type="match status" value="1"/>
</dbReference>
<dbReference type="Gene3D" id="3.40.50.300">
    <property type="entry name" value="P-loop containing nucleotide triphosphate hydrolases"/>
    <property type="match status" value="1"/>
</dbReference>
<dbReference type="InterPro" id="IPR036892">
    <property type="entry name" value="L27_dom_sf"/>
</dbReference>
<dbReference type="PROSITE" id="PS50106">
    <property type="entry name" value="PDZ"/>
    <property type="match status" value="1"/>
</dbReference>
<dbReference type="InterPro" id="IPR004172">
    <property type="entry name" value="L27_dom"/>
</dbReference>
<dbReference type="SUPFAM" id="SSF52540">
    <property type="entry name" value="P-loop containing nucleoside triphosphate hydrolases"/>
    <property type="match status" value="1"/>
</dbReference>
<dbReference type="CDD" id="cd10832">
    <property type="entry name" value="PDZ_MPP6-MPP2-like"/>
    <property type="match status" value="1"/>
</dbReference>
<dbReference type="Gene3D" id="1.10.287.650">
    <property type="entry name" value="L27 domain"/>
    <property type="match status" value="1"/>
</dbReference>
<dbReference type="InterPro" id="IPR036034">
    <property type="entry name" value="PDZ_sf"/>
</dbReference>
<proteinExistence type="inferred from homology"/>
<dbReference type="SMART" id="SM00569">
    <property type="entry name" value="L27"/>
    <property type="match status" value="2"/>
</dbReference>
<evidence type="ECO:0000256" key="3">
    <source>
        <dbReference type="PROSITE-ProRule" id="PRU00192"/>
    </source>
</evidence>
<evidence type="ECO:0000313" key="9">
    <source>
        <dbReference type="RefSeq" id="XP_012943642.1"/>
    </source>
</evidence>
<evidence type="ECO:0000259" key="4">
    <source>
        <dbReference type="PROSITE" id="PS50002"/>
    </source>
</evidence>
<evidence type="ECO:0000259" key="7">
    <source>
        <dbReference type="PROSITE" id="PS51022"/>
    </source>
</evidence>
<dbReference type="InterPro" id="IPR001452">
    <property type="entry name" value="SH3_domain"/>
</dbReference>
<dbReference type="SUPFAM" id="SSF50044">
    <property type="entry name" value="SH3-domain"/>
    <property type="match status" value="1"/>
</dbReference>
<evidence type="ECO:0000256" key="1">
    <source>
        <dbReference type="ARBA" id="ARBA00007014"/>
    </source>
</evidence>
<evidence type="ECO:0000256" key="2">
    <source>
        <dbReference type="ARBA" id="ARBA00022443"/>
    </source>
</evidence>
<dbReference type="Pfam" id="PF02828">
    <property type="entry name" value="L27"/>
    <property type="match status" value="1"/>
</dbReference>